<dbReference type="InterPro" id="IPR011701">
    <property type="entry name" value="MFS"/>
</dbReference>
<keyword evidence="4" id="KW-1003">Cell membrane</keyword>
<dbReference type="PANTHER" id="PTHR23502:SF132">
    <property type="entry name" value="POLYAMINE TRANSPORTER 2-RELATED"/>
    <property type="match status" value="1"/>
</dbReference>
<feature type="domain" description="Major facilitator superfamily (MFS) profile" evidence="9">
    <location>
        <begin position="10"/>
        <end position="393"/>
    </location>
</feature>
<keyword evidence="6 8" id="KW-1133">Transmembrane helix</keyword>
<accession>A0ABU8NIC4</accession>
<reference evidence="10 11" key="1">
    <citation type="submission" date="2024-03" db="EMBL/GenBank/DDBJ databases">
        <title>Sequence of Lycoming College Course Isolates.</title>
        <authorList>
            <person name="Plotts O."/>
            <person name="Newman J."/>
        </authorList>
    </citation>
    <scope>NUCLEOTIDE SEQUENCE [LARGE SCALE GENOMIC DNA]</scope>
    <source>
        <strain evidence="10 11">CJB-3</strain>
    </source>
</reference>
<feature type="transmembrane region" description="Helical" evidence="8">
    <location>
        <begin position="79"/>
        <end position="99"/>
    </location>
</feature>
<feature type="transmembrane region" description="Helical" evidence="8">
    <location>
        <begin position="164"/>
        <end position="186"/>
    </location>
</feature>
<evidence type="ECO:0000256" key="5">
    <source>
        <dbReference type="ARBA" id="ARBA00022692"/>
    </source>
</evidence>
<evidence type="ECO:0000256" key="7">
    <source>
        <dbReference type="ARBA" id="ARBA00023136"/>
    </source>
</evidence>
<evidence type="ECO:0000256" key="1">
    <source>
        <dbReference type="ARBA" id="ARBA00004651"/>
    </source>
</evidence>
<dbReference type="InterPro" id="IPR036259">
    <property type="entry name" value="MFS_trans_sf"/>
</dbReference>
<feature type="transmembrane region" description="Helical" evidence="8">
    <location>
        <begin position="368"/>
        <end position="386"/>
    </location>
</feature>
<feature type="transmembrane region" description="Helical" evidence="8">
    <location>
        <begin position="343"/>
        <end position="362"/>
    </location>
</feature>
<evidence type="ECO:0000313" key="10">
    <source>
        <dbReference type="EMBL" id="MEJ2901965.1"/>
    </source>
</evidence>
<evidence type="ECO:0000256" key="4">
    <source>
        <dbReference type="ARBA" id="ARBA00022475"/>
    </source>
</evidence>
<evidence type="ECO:0000256" key="2">
    <source>
        <dbReference type="ARBA" id="ARBA00006236"/>
    </source>
</evidence>
<evidence type="ECO:0000256" key="3">
    <source>
        <dbReference type="ARBA" id="ARBA00022448"/>
    </source>
</evidence>
<dbReference type="EMBL" id="JBBEUB010000001">
    <property type="protein sequence ID" value="MEJ2901965.1"/>
    <property type="molecule type" value="Genomic_DNA"/>
</dbReference>
<dbReference type="InterPro" id="IPR020846">
    <property type="entry name" value="MFS_dom"/>
</dbReference>
<dbReference type="Proteomes" id="UP001378956">
    <property type="component" value="Unassembled WGS sequence"/>
</dbReference>
<dbReference type="PROSITE" id="PS00216">
    <property type="entry name" value="SUGAR_TRANSPORT_1"/>
    <property type="match status" value="1"/>
</dbReference>
<dbReference type="NCBIfam" id="TIGR00710">
    <property type="entry name" value="efflux_Bcr_CflA"/>
    <property type="match status" value="1"/>
</dbReference>
<evidence type="ECO:0000259" key="9">
    <source>
        <dbReference type="PROSITE" id="PS50850"/>
    </source>
</evidence>
<evidence type="ECO:0000256" key="6">
    <source>
        <dbReference type="ARBA" id="ARBA00022989"/>
    </source>
</evidence>
<dbReference type="PROSITE" id="PS50850">
    <property type="entry name" value="MFS"/>
    <property type="match status" value="1"/>
</dbReference>
<feature type="transmembrane region" description="Helical" evidence="8">
    <location>
        <begin position="48"/>
        <end position="67"/>
    </location>
</feature>
<feature type="transmembrane region" description="Helical" evidence="8">
    <location>
        <begin position="227"/>
        <end position="244"/>
    </location>
</feature>
<feature type="transmembrane region" description="Helical" evidence="8">
    <location>
        <begin position="134"/>
        <end position="152"/>
    </location>
</feature>
<protein>
    <submittedName>
        <fullName evidence="10">Multidrug effflux MFS transporter</fullName>
    </submittedName>
</protein>
<dbReference type="RefSeq" id="WP_172660868.1">
    <property type="nucleotide sequence ID" value="NZ_JABMKW010000016.1"/>
</dbReference>
<name>A0ABU8NIC4_9SPHI</name>
<sequence>MKINAKPLLITLTLGILTAIGSISIDIYLPAFGVMANYFKVPIVRIEGTVTLFLFGMSFGQLFIGPMSDVWGRKTPLRVGLAAYVLCSICCVITSSFPVFLTLRFIQGLAGSACQVICRALVGDIYKDKNAAHVFTVLQIIMGVSPILSPIAGGMLAEASTWKYLFLIMAVVSGAGLIGCLTILPAGKPPAADKKFYLPVIFKNYIYCIKHPAFINYAIVRAISNSAAFSFITASPFIFTQIYGLSKKQFGFVFSGFAIGIIATGILNTRLLKHFEVQKITKLAMMCQLVTGLIMIIVLYFNGPFAVLLALIFIFLAMLGLILPNTTSLYIGAIPSFSGSASALVGAVSYLSAFLITSILSILYNGTAYPMILMMYCCAVVAYLCLQHKHLER</sequence>
<keyword evidence="3" id="KW-0813">Transport</keyword>
<evidence type="ECO:0000256" key="8">
    <source>
        <dbReference type="SAM" id="Phobius"/>
    </source>
</evidence>
<comment type="caution">
    <text evidence="10">The sequence shown here is derived from an EMBL/GenBank/DDBJ whole genome shotgun (WGS) entry which is preliminary data.</text>
</comment>
<feature type="transmembrane region" description="Helical" evidence="8">
    <location>
        <begin position="250"/>
        <end position="271"/>
    </location>
</feature>
<dbReference type="Gene3D" id="1.20.1720.10">
    <property type="entry name" value="Multidrug resistance protein D"/>
    <property type="match status" value="1"/>
</dbReference>
<dbReference type="InterPro" id="IPR005829">
    <property type="entry name" value="Sugar_transporter_CS"/>
</dbReference>
<feature type="transmembrane region" description="Helical" evidence="8">
    <location>
        <begin position="283"/>
        <end position="301"/>
    </location>
</feature>
<dbReference type="SUPFAM" id="SSF103473">
    <property type="entry name" value="MFS general substrate transporter"/>
    <property type="match status" value="1"/>
</dbReference>
<dbReference type="Pfam" id="PF07690">
    <property type="entry name" value="MFS_1"/>
    <property type="match status" value="1"/>
</dbReference>
<dbReference type="InterPro" id="IPR004812">
    <property type="entry name" value="Efflux_drug-R_Bcr/CmlA"/>
</dbReference>
<keyword evidence="11" id="KW-1185">Reference proteome</keyword>
<dbReference type="PANTHER" id="PTHR23502">
    <property type="entry name" value="MAJOR FACILITATOR SUPERFAMILY"/>
    <property type="match status" value="1"/>
</dbReference>
<comment type="similarity">
    <text evidence="2">Belongs to the major facilitator superfamily. Bcr/CmlA family.</text>
</comment>
<proteinExistence type="inferred from homology"/>
<evidence type="ECO:0000313" key="11">
    <source>
        <dbReference type="Proteomes" id="UP001378956"/>
    </source>
</evidence>
<organism evidence="10 11">
    <name type="scientific">Pedobacter panaciterrae</name>
    <dbReference type="NCBI Taxonomy" id="363849"/>
    <lineage>
        <taxon>Bacteria</taxon>
        <taxon>Pseudomonadati</taxon>
        <taxon>Bacteroidota</taxon>
        <taxon>Sphingobacteriia</taxon>
        <taxon>Sphingobacteriales</taxon>
        <taxon>Sphingobacteriaceae</taxon>
        <taxon>Pedobacter</taxon>
    </lineage>
</organism>
<feature type="transmembrane region" description="Helical" evidence="8">
    <location>
        <begin position="307"/>
        <end position="331"/>
    </location>
</feature>
<keyword evidence="5 8" id="KW-0812">Transmembrane</keyword>
<dbReference type="CDD" id="cd17320">
    <property type="entry name" value="MFS_MdfA_MDR_like"/>
    <property type="match status" value="1"/>
</dbReference>
<gene>
    <name evidence="10" type="ORF">WAE58_06000</name>
</gene>
<keyword evidence="7 8" id="KW-0472">Membrane</keyword>
<comment type="subcellular location">
    <subcellularLocation>
        <location evidence="1">Cell membrane</location>
        <topology evidence="1">Multi-pass membrane protein</topology>
    </subcellularLocation>
</comment>